<feature type="transmembrane region" description="Helical" evidence="6">
    <location>
        <begin position="246"/>
        <end position="265"/>
    </location>
</feature>
<evidence type="ECO:0000256" key="6">
    <source>
        <dbReference type="SAM" id="Phobius"/>
    </source>
</evidence>
<feature type="transmembrane region" description="Helical" evidence="6">
    <location>
        <begin position="147"/>
        <end position="170"/>
    </location>
</feature>
<dbReference type="InterPro" id="IPR036259">
    <property type="entry name" value="MFS_trans_sf"/>
</dbReference>
<dbReference type="PROSITE" id="PS50850">
    <property type="entry name" value="MFS"/>
    <property type="match status" value="1"/>
</dbReference>
<evidence type="ECO:0000259" key="7">
    <source>
        <dbReference type="PROSITE" id="PS50850"/>
    </source>
</evidence>
<comment type="caution">
    <text evidence="8">The sequence shown here is derived from an EMBL/GenBank/DDBJ whole genome shotgun (WGS) entry which is preliminary data.</text>
</comment>
<proteinExistence type="predicted"/>
<feature type="transmembrane region" description="Helical" evidence="6">
    <location>
        <begin position="343"/>
        <end position="362"/>
    </location>
</feature>
<dbReference type="PANTHER" id="PTHR23542">
    <property type="match status" value="1"/>
</dbReference>
<gene>
    <name evidence="8" type="ORF">H9639_09410</name>
</gene>
<protein>
    <submittedName>
        <fullName evidence="8">MFS transporter</fullName>
    </submittedName>
</protein>
<feature type="transmembrane region" description="Helical" evidence="6">
    <location>
        <begin position="176"/>
        <end position="197"/>
    </location>
</feature>
<evidence type="ECO:0000256" key="5">
    <source>
        <dbReference type="SAM" id="MobiDB-lite"/>
    </source>
</evidence>
<dbReference type="Proteomes" id="UP000609874">
    <property type="component" value="Unassembled WGS sequence"/>
</dbReference>
<keyword evidence="2 6" id="KW-0812">Transmembrane</keyword>
<reference evidence="8 9" key="1">
    <citation type="submission" date="2020-08" db="EMBL/GenBank/DDBJ databases">
        <title>A Genomic Blueprint of the Chicken Gut Microbiome.</title>
        <authorList>
            <person name="Gilroy R."/>
            <person name="Ravi A."/>
            <person name="Getino M."/>
            <person name="Pursley I."/>
            <person name="Horton D.L."/>
            <person name="Alikhan N.-F."/>
            <person name="Baker D."/>
            <person name="Gharbi K."/>
            <person name="Hall N."/>
            <person name="Watson M."/>
            <person name="Adriaenssens E.M."/>
            <person name="Foster-Nyarko E."/>
            <person name="Jarju S."/>
            <person name="Secka A."/>
            <person name="Antonio M."/>
            <person name="Oren A."/>
            <person name="Chaudhuri R."/>
            <person name="La Ragione R.M."/>
            <person name="Hildebrand F."/>
            <person name="Pallen M.J."/>
        </authorList>
    </citation>
    <scope>NUCLEOTIDE SEQUENCE [LARGE SCALE GENOMIC DNA]</scope>
    <source>
        <strain evidence="8 9">Sa2CUA1</strain>
    </source>
</reference>
<dbReference type="InterPro" id="IPR020846">
    <property type="entry name" value="MFS_dom"/>
</dbReference>
<keyword evidence="4 6" id="KW-0472">Membrane</keyword>
<feature type="compositionally biased region" description="Low complexity" evidence="5">
    <location>
        <begin position="55"/>
        <end position="65"/>
    </location>
</feature>
<dbReference type="EMBL" id="JACSQD010000003">
    <property type="protein sequence ID" value="MBD7995512.1"/>
    <property type="molecule type" value="Genomic_DNA"/>
</dbReference>
<feature type="domain" description="Major facilitator superfamily (MFS) profile" evidence="7">
    <location>
        <begin position="82"/>
        <end position="487"/>
    </location>
</feature>
<evidence type="ECO:0000256" key="2">
    <source>
        <dbReference type="ARBA" id="ARBA00022692"/>
    </source>
</evidence>
<evidence type="ECO:0000256" key="1">
    <source>
        <dbReference type="ARBA" id="ARBA00004651"/>
    </source>
</evidence>
<dbReference type="PANTHER" id="PTHR23542:SF1">
    <property type="entry name" value="MAJOR FACILITATOR SUPERFAMILY (MFS) PROFILE DOMAIN-CONTAINING PROTEIN"/>
    <property type="match status" value="1"/>
</dbReference>
<feature type="transmembrane region" description="Helical" evidence="6">
    <location>
        <begin position="120"/>
        <end position="140"/>
    </location>
</feature>
<dbReference type="Gene3D" id="1.20.1250.20">
    <property type="entry name" value="MFS general substrate transporter like domains"/>
    <property type="match status" value="1"/>
</dbReference>
<feature type="region of interest" description="Disordered" evidence="5">
    <location>
        <begin position="1"/>
        <end position="72"/>
    </location>
</feature>
<organism evidence="8 9">
    <name type="scientific">Arthrobacter gallicola</name>
    <dbReference type="NCBI Taxonomy" id="2762225"/>
    <lineage>
        <taxon>Bacteria</taxon>
        <taxon>Bacillati</taxon>
        <taxon>Actinomycetota</taxon>
        <taxon>Actinomycetes</taxon>
        <taxon>Micrococcales</taxon>
        <taxon>Micrococcaceae</taxon>
        <taxon>Arthrobacter</taxon>
    </lineage>
</organism>
<evidence type="ECO:0000313" key="9">
    <source>
        <dbReference type="Proteomes" id="UP000609874"/>
    </source>
</evidence>
<feature type="transmembrane region" description="Helical" evidence="6">
    <location>
        <begin position="85"/>
        <end position="108"/>
    </location>
</feature>
<feature type="transmembrane region" description="Helical" evidence="6">
    <location>
        <begin position="396"/>
        <end position="417"/>
    </location>
</feature>
<feature type="transmembrane region" description="Helical" evidence="6">
    <location>
        <begin position="369"/>
        <end position="390"/>
    </location>
</feature>
<evidence type="ECO:0000256" key="3">
    <source>
        <dbReference type="ARBA" id="ARBA00022989"/>
    </source>
</evidence>
<keyword evidence="3 6" id="KW-1133">Transmembrane helix</keyword>
<evidence type="ECO:0000256" key="4">
    <source>
        <dbReference type="ARBA" id="ARBA00023136"/>
    </source>
</evidence>
<sequence length="490" mass="49288">MTRDYEPEQPSPAASGTQPDLSSARPTVPPAQPEAAVKPGSTAQPEAKAQPEATAQPEPGAGPASASPPPSQGRYGRIFQIAGKAFFPVAFLARLPLAMLTIGALTLITSTTGSYAQGGFAAGAVGLGSAVGGPFLGYLADRIGQRPLLLGAAVVNPLMILAVLFTAAQLPAGGSLAAVLAAAFAMGATGAQVGPLARVRWMAMTSRDRSGRELGTALSYESMADELSFVLGPALVGLLAAAVAPWLPLVLAAVISGTMVTAFALHRSAETVVPAGRRRTDRNRAKARAAGADRPSPAGIWRTWAVLALPILGMVAMGTFFGATQASLTAFGGTFGIADAAGLLYAVMGISSAVAALSVAFWPERLSQSVRWVLAAAAMTGAALLLLLPAGIPEMLVVLFVLGIPVGPTMVSIFGIGAQLAPPNLMGTVMTLLASGTVAGTAVGSALAGPLAQEYGHSASFWVSSGAAGALLVLGVASAVAVRRLKKPQA</sequence>
<comment type="subcellular location">
    <subcellularLocation>
        <location evidence="1">Cell membrane</location>
        <topology evidence="1">Multi-pass membrane protein</topology>
    </subcellularLocation>
</comment>
<feature type="transmembrane region" description="Helical" evidence="6">
    <location>
        <begin position="461"/>
        <end position="482"/>
    </location>
</feature>
<evidence type="ECO:0000313" key="8">
    <source>
        <dbReference type="EMBL" id="MBD7995512.1"/>
    </source>
</evidence>
<feature type="transmembrane region" description="Helical" evidence="6">
    <location>
        <begin position="429"/>
        <end position="449"/>
    </location>
</feature>
<keyword evidence="9" id="KW-1185">Reference proteome</keyword>
<feature type="transmembrane region" description="Helical" evidence="6">
    <location>
        <begin position="304"/>
        <end position="323"/>
    </location>
</feature>
<feature type="transmembrane region" description="Helical" evidence="6">
    <location>
        <begin position="218"/>
        <end position="240"/>
    </location>
</feature>
<dbReference type="InterPro" id="IPR011701">
    <property type="entry name" value="MFS"/>
</dbReference>
<dbReference type="SUPFAM" id="SSF103473">
    <property type="entry name" value="MFS general substrate transporter"/>
    <property type="match status" value="1"/>
</dbReference>
<feature type="compositionally biased region" description="Polar residues" evidence="5">
    <location>
        <begin position="12"/>
        <end position="25"/>
    </location>
</feature>
<name>A0ABR8USI1_9MICC</name>
<accession>A0ABR8USI1</accession>
<dbReference type="Pfam" id="PF07690">
    <property type="entry name" value="MFS_1"/>
    <property type="match status" value="1"/>
</dbReference>